<dbReference type="GO" id="GO:0003677">
    <property type="term" value="F:DNA binding"/>
    <property type="evidence" value="ECO:0007669"/>
    <property type="project" value="UniProtKB-KW"/>
</dbReference>
<dbReference type="Pfam" id="PF06114">
    <property type="entry name" value="Peptidase_M78"/>
    <property type="match status" value="1"/>
</dbReference>
<evidence type="ECO:0000256" key="1">
    <source>
        <dbReference type="ARBA" id="ARBA00007227"/>
    </source>
</evidence>
<dbReference type="InterPro" id="IPR050807">
    <property type="entry name" value="TransReg_Diox_bact_type"/>
</dbReference>
<dbReference type="InterPro" id="IPR010359">
    <property type="entry name" value="IrrE_HExxH"/>
</dbReference>
<evidence type="ECO:0000259" key="4">
    <source>
        <dbReference type="PROSITE" id="PS50943"/>
    </source>
</evidence>
<reference evidence="5 6" key="1">
    <citation type="submission" date="2019-03" db="EMBL/GenBank/DDBJ databases">
        <title>Genomic Encyclopedia of Archaeal and Bacterial Type Strains, Phase II (KMG-II): from individual species to whole genera.</title>
        <authorList>
            <person name="Goeker M."/>
        </authorList>
    </citation>
    <scope>NUCLEOTIDE SEQUENCE [LARGE SCALE GENOMIC DNA]</scope>
    <source>
        <strain evidence="5 6">DSM 15388</strain>
    </source>
</reference>
<dbReference type="PANTHER" id="PTHR46797">
    <property type="entry name" value="HTH-TYPE TRANSCRIPTIONAL REGULATOR"/>
    <property type="match status" value="1"/>
</dbReference>
<dbReference type="GO" id="GO:0003700">
    <property type="term" value="F:DNA-binding transcription factor activity"/>
    <property type="evidence" value="ECO:0007669"/>
    <property type="project" value="TreeGrafter"/>
</dbReference>
<evidence type="ECO:0000313" key="5">
    <source>
        <dbReference type="EMBL" id="TCS41688.1"/>
    </source>
</evidence>
<proteinExistence type="inferred from homology"/>
<feature type="region of interest" description="Disordered" evidence="3">
    <location>
        <begin position="467"/>
        <end position="495"/>
    </location>
</feature>
<dbReference type="EMBL" id="SLZR01000005">
    <property type="protein sequence ID" value="TCS41688.1"/>
    <property type="molecule type" value="Genomic_DNA"/>
</dbReference>
<dbReference type="Pfam" id="PF01381">
    <property type="entry name" value="HTH_3"/>
    <property type="match status" value="1"/>
</dbReference>
<keyword evidence="2" id="KW-0238">DNA-binding</keyword>
<evidence type="ECO:0000256" key="3">
    <source>
        <dbReference type="SAM" id="MobiDB-lite"/>
    </source>
</evidence>
<organism evidence="5 6">
    <name type="scientific">Reinekea marinisedimentorum</name>
    <dbReference type="NCBI Taxonomy" id="230495"/>
    <lineage>
        <taxon>Bacteria</taxon>
        <taxon>Pseudomonadati</taxon>
        <taxon>Pseudomonadota</taxon>
        <taxon>Gammaproteobacteria</taxon>
        <taxon>Oceanospirillales</taxon>
        <taxon>Saccharospirillaceae</taxon>
        <taxon>Reinekea</taxon>
    </lineage>
</organism>
<evidence type="ECO:0000256" key="2">
    <source>
        <dbReference type="ARBA" id="ARBA00023125"/>
    </source>
</evidence>
<sequence>MEINSESLRFVLGLKIKQFRQNEGMSLKELSALTKLSISYLSEIEKGKKYPKPEKIAVLAHALNRTFDELVSLKLDDELNPLTALLNSPVLKEFPLQQFGIGLADIFELVNDSPSKAGAFIRTLLEISRGYDMNVEHFLLASLRSYQKMHFNYFADLEEAANEFREQNKLTGNKVITQKWLEAVLRDEFQCEIHYDDFSDYPDLQPLRSICPAPRKIWINSKLYPQQQKFVLAREIGYRFMKLKERAETSSWIKVETFDQVFNQFKVSYFAGAVLIPEQSIIEDLTVWLQNKHFDGKALVELMKKYDSTPEMFLYRMSQIMPAHFGMQKMHYMRLNHKLKTNSFHITKELNLTNVFVPRSIGPGEHQCRRWAATAGLKQLAEHPDPLNDVQVSAQLSTFTAQKQTFFNIAIVRSKSLSDQTNTGMTLGFLIDDNFKAKAAFWDDSKVPNSEVNETCERCPVNDCESRVAPPSIHRAQKKQRSRERSLSAFIERNK</sequence>
<dbReference type="AlphaFoldDB" id="A0A4V2UJV8"/>
<keyword evidence="6" id="KW-1185">Reference proteome</keyword>
<protein>
    <recommendedName>
        <fullName evidence="4">HTH cro/C1-type domain-containing protein</fullName>
    </recommendedName>
</protein>
<accession>A0A4V2UJV8</accession>
<dbReference type="GO" id="GO:0005829">
    <property type="term" value="C:cytosol"/>
    <property type="evidence" value="ECO:0007669"/>
    <property type="project" value="TreeGrafter"/>
</dbReference>
<dbReference type="InterPro" id="IPR010982">
    <property type="entry name" value="Lambda_DNA-bd_dom_sf"/>
</dbReference>
<dbReference type="SUPFAM" id="SSF47413">
    <property type="entry name" value="lambda repressor-like DNA-binding domains"/>
    <property type="match status" value="1"/>
</dbReference>
<dbReference type="SMART" id="SM00530">
    <property type="entry name" value="HTH_XRE"/>
    <property type="match status" value="1"/>
</dbReference>
<dbReference type="RefSeq" id="WP_132701113.1">
    <property type="nucleotide sequence ID" value="NZ_SLZR01000005.1"/>
</dbReference>
<feature type="domain" description="HTH cro/C1-type" evidence="4">
    <location>
        <begin position="16"/>
        <end position="70"/>
    </location>
</feature>
<name>A0A4V2UJV8_9GAMM</name>
<comment type="caution">
    <text evidence="5">The sequence shown here is derived from an EMBL/GenBank/DDBJ whole genome shotgun (WGS) entry which is preliminary data.</text>
</comment>
<dbReference type="PROSITE" id="PS50943">
    <property type="entry name" value="HTH_CROC1"/>
    <property type="match status" value="1"/>
</dbReference>
<dbReference type="Gene3D" id="1.10.260.40">
    <property type="entry name" value="lambda repressor-like DNA-binding domains"/>
    <property type="match status" value="1"/>
</dbReference>
<evidence type="ECO:0000313" key="6">
    <source>
        <dbReference type="Proteomes" id="UP000295793"/>
    </source>
</evidence>
<gene>
    <name evidence="5" type="ORF">BCF53_105115</name>
</gene>
<comment type="similarity">
    <text evidence="1">Belongs to the short-chain fatty acyl-CoA assimilation regulator (ScfR) family.</text>
</comment>
<dbReference type="InterPro" id="IPR001387">
    <property type="entry name" value="Cro/C1-type_HTH"/>
</dbReference>
<dbReference type="PANTHER" id="PTHR46797:SF1">
    <property type="entry name" value="METHYLPHOSPHONATE SYNTHASE"/>
    <property type="match status" value="1"/>
</dbReference>
<dbReference type="Proteomes" id="UP000295793">
    <property type="component" value="Unassembled WGS sequence"/>
</dbReference>
<dbReference type="OrthoDB" id="137988at2"/>
<dbReference type="CDD" id="cd00093">
    <property type="entry name" value="HTH_XRE"/>
    <property type="match status" value="1"/>
</dbReference>